<dbReference type="PANTHER" id="PTHR23534">
    <property type="entry name" value="MFS PERMEASE"/>
    <property type="match status" value="1"/>
</dbReference>
<dbReference type="AlphaFoldDB" id="A0A344UYA6"/>
<evidence type="ECO:0000256" key="5">
    <source>
        <dbReference type="SAM" id="Phobius"/>
    </source>
</evidence>
<dbReference type="InterPro" id="IPR011701">
    <property type="entry name" value="MFS"/>
</dbReference>
<dbReference type="Gene3D" id="1.20.1250.20">
    <property type="entry name" value="MFS general substrate transporter like domains"/>
    <property type="match status" value="1"/>
</dbReference>
<evidence type="ECO:0000256" key="3">
    <source>
        <dbReference type="ARBA" id="ARBA00022989"/>
    </source>
</evidence>
<feature type="transmembrane region" description="Helical" evidence="5">
    <location>
        <begin position="74"/>
        <end position="94"/>
    </location>
</feature>
<dbReference type="InterPro" id="IPR036259">
    <property type="entry name" value="MFS_trans_sf"/>
</dbReference>
<reference evidence="7 8" key="1">
    <citation type="submission" date="2017-12" db="EMBL/GenBank/DDBJ databases">
        <title>The whole genome sequence of the Acidipropionibacterium virtanenii sp. nov. type strain JS278.</title>
        <authorList>
            <person name="Laine P."/>
            <person name="Deptula P."/>
            <person name="Varmanen P."/>
            <person name="Auvinen P."/>
        </authorList>
    </citation>
    <scope>NUCLEOTIDE SEQUENCE [LARGE SCALE GENOMIC DNA]</scope>
    <source>
        <strain evidence="7 8">JS278</strain>
    </source>
</reference>
<dbReference type="EMBL" id="CP025198">
    <property type="protein sequence ID" value="AXE40254.1"/>
    <property type="molecule type" value="Genomic_DNA"/>
</dbReference>
<feature type="transmembrane region" description="Helical" evidence="5">
    <location>
        <begin position="162"/>
        <end position="180"/>
    </location>
</feature>
<keyword evidence="4 5" id="KW-0472">Membrane</keyword>
<dbReference type="KEGG" id="acij:JS278_03120"/>
<evidence type="ECO:0000313" key="8">
    <source>
        <dbReference type="Proteomes" id="UP000251995"/>
    </source>
</evidence>
<feature type="transmembrane region" description="Helical" evidence="5">
    <location>
        <begin position="414"/>
        <end position="436"/>
    </location>
</feature>
<comment type="subcellular location">
    <subcellularLocation>
        <location evidence="1">Cell membrane</location>
        <topology evidence="1">Multi-pass membrane protein</topology>
    </subcellularLocation>
</comment>
<keyword evidence="3 5" id="KW-1133">Transmembrane helix</keyword>
<feature type="transmembrane region" description="Helical" evidence="5">
    <location>
        <begin position="126"/>
        <end position="150"/>
    </location>
</feature>
<accession>A0A344UYA6</accession>
<feature type="transmembrane region" description="Helical" evidence="5">
    <location>
        <begin position="37"/>
        <end position="62"/>
    </location>
</feature>
<proteinExistence type="predicted"/>
<feature type="transmembrane region" description="Helical" evidence="5">
    <location>
        <begin position="389"/>
        <end position="408"/>
    </location>
</feature>
<dbReference type="PROSITE" id="PS50850">
    <property type="entry name" value="MFS"/>
    <property type="match status" value="1"/>
</dbReference>
<dbReference type="Pfam" id="PF07690">
    <property type="entry name" value="MFS_1"/>
    <property type="match status" value="1"/>
</dbReference>
<dbReference type="SUPFAM" id="SSF103473">
    <property type="entry name" value="MFS general substrate transporter"/>
    <property type="match status" value="1"/>
</dbReference>
<evidence type="ECO:0000259" key="6">
    <source>
        <dbReference type="PROSITE" id="PS50850"/>
    </source>
</evidence>
<keyword evidence="8" id="KW-1185">Reference proteome</keyword>
<keyword evidence="2 5" id="KW-0812">Transmembrane</keyword>
<evidence type="ECO:0000256" key="4">
    <source>
        <dbReference type="ARBA" id="ARBA00023136"/>
    </source>
</evidence>
<feature type="transmembrane region" description="Helical" evidence="5">
    <location>
        <begin position="297"/>
        <end position="317"/>
    </location>
</feature>
<sequence length="442" mass="44433">MPRLCCRPVRNAPAIRDAAVPGDVTGPTARRVQRHTLIVLSLTQIIGAVGSGVVPSVGVLLAEQVTESPVWAGLARTGSTLGAAAAGLPLAALAVRHGRRWSLGTGWTVAAAGTALLVLAAQMSNLILLIVGLFITGVGSAAQLQARFAATDLAAPAGKGRALSTVVWVGAIGSVLGPNLGGPGQWLARLLGLTDMAGAFLLAVGFLLASGIVTALWLRPDPLLYATRLATASPSPSPSPVPGTGHRRRAGLGEIAAICRTDRAALLALVAIITAQAVMVTVMTMAPVQMSHHGGSLTVVGLSISLHILGMYGLAPVSGLVCDRFGTPAGILIGIVLFLASSTLTLVDDADLTAVAVALVLLGLGWSFMSVAGSAGLSRAVTDHSRARVQGLADTASNAAAAIGAFIGGPLMAVAGYDGLGVLAAAALIPVGVILGRSRRER</sequence>
<feature type="transmembrane region" description="Helical" evidence="5">
    <location>
        <begin position="353"/>
        <end position="377"/>
    </location>
</feature>
<name>A0A344UYA6_9ACTN</name>
<dbReference type="GO" id="GO:0005886">
    <property type="term" value="C:plasma membrane"/>
    <property type="evidence" value="ECO:0007669"/>
    <property type="project" value="UniProtKB-SubCell"/>
</dbReference>
<gene>
    <name evidence="7" type="primary">rfnT</name>
    <name evidence="7" type="ORF">JS278_03120</name>
</gene>
<feature type="transmembrane region" description="Helical" evidence="5">
    <location>
        <begin position="329"/>
        <end position="347"/>
    </location>
</feature>
<dbReference type="InterPro" id="IPR020846">
    <property type="entry name" value="MFS_dom"/>
</dbReference>
<dbReference type="Proteomes" id="UP000251995">
    <property type="component" value="Chromosome"/>
</dbReference>
<evidence type="ECO:0000313" key="7">
    <source>
        <dbReference type="EMBL" id="AXE40254.1"/>
    </source>
</evidence>
<evidence type="ECO:0000256" key="2">
    <source>
        <dbReference type="ARBA" id="ARBA00022692"/>
    </source>
</evidence>
<organism evidence="7 8">
    <name type="scientific">Acidipropionibacterium virtanenii</name>
    <dbReference type="NCBI Taxonomy" id="2057246"/>
    <lineage>
        <taxon>Bacteria</taxon>
        <taxon>Bacillati</taxon>
        <taxon>Actinomycetota</taxon>
        <taxon>Actinomycetes</taxon>
        <taxon>Propionibacteriales</taxon>
        <taxon>Propionibacteriaceae</taxon>
        <taxon>Acidipropionibacterium</taxon>
    </lineage>
</organism>
<evidence type="ECO:0000256" key="1">
    <source>
        <dbReference type="ARBA" id="ARBA00004651"/>
    </source>
</evidence>
<feature type="domain" description="Major facilitator superfamily (MFS) profile" evidence="6">
    <location>
        <begin position="36"/>
        <end position="442"/>
    </location>
</feature>
<feature type="transmembrane region" description="Helical" evidence="5">
    <location>
        <begin position="264"/>
        <end position="285"/>
    </location>
</feature>
<feature type="transmembrane region" description="Helical" evidence="5">
    <location>
        <begin position="200"/>
        <end position="218"/>
    </location>
</feature>
<dbReference type="GO" id="GO:0022857">
    <property type="term" value="F:transmembrane transporter activity"/>
    <property type="evidence" value="ECO:0007669"/>
    <property type="project" value="InterPro"/>
</dbReference>
<dbReference type="PANTHER" id="PTHR23534:SF1">
    <property type="entry name" value="MAJOR FACILITATOR SUPERFAMILY PROTEIN"/>
    <property type="match status" value="1"/>
</dbReference>
<protein>
    <submittedName>
        <fullName evidence="7">Riboflavin transporter RfnT</fullName>
    </submittedName>
</protein>
<feature type="transmembrane region" description="Helical" evidence="5">
    <location>
        <begin position="101"/>
        <end position="120"/>
    </location>
</feature>